<proteinExistence type="predicted"/>
<gene>
    <name evidence="1" type="ORF">CkaCkLH20_09087</name>
</gene>
<evidence type="ECO:0000313" key="2">
    <source>
        <dbReference type="Proteomes" id="UP000781932"/>
    </source>
</evidence>
<reference evidence="1" key="2">
    <citation type="submission" date="2020-11" db="EMBL/GenBank/DDBJ databases">
        <title>Whole genome sequencing of Colletotrichum sp.</title>
        <authorList>
            <person name="Li H."/>
        </authorList>
    </citation>
    <scope>NUCLEOTIDE SEQUENCE</scope>
    <source>
        <strain evidence="1">CkLH20</strain>
    </source>
</reference>
<dbReference type="GeneID" id="62164876"/>
<accession>A0A9P6HZ50</accession>
<dbReference type="RefSeq" id="XP_038742735.1">
    <property type="nucleotide sequence ID" value="XM_038891802.1"/>
</dbReference>
<keyword evidence="2" id="KW-1185">Reference proteome</keyword>
<evidence type="ECO:0000313" key="1">
    <source>
        <dbReference type="EMBL" id="KAF9873274.1"/>
    </source>
</evidence>
<sequence length="160" mass="17987">MDDTETNDDPGRPIREGCGLVFIAAGNTFGNGKAGESRTQIAIVKRVIFFVKKALAVRLRYRDLHPKTIHYQKKVADMVMTDKSTAPQNASHSLVTLHAIGNIVNRCRIARRNFIHRGGDPYPPAPTIGEDETESEFLAREHLECALTEMWTVLDYLHEL</sequence>
<dbReference type="EMBL" id="JAATWM020000032">
    <property type="protein sequence ID" value="KAF9873274.1"/>
    <property type="molecule type" value="Genomic_DNA"/>
</dbReference>
<dbReference type="OrthoDB" id="4843563at2759"/>
<reference evidence="1" key="1">
    <citation type="submission" date="2020-03" db="EMBL/GenBank/DDBJ databases">
        <authorList>
            <person name="He L."/>
        </authorList>
    </citation>
    <scope>NUCLEOTIDE SEQUENCE</scope>
    <source>
        <strain evidence="1">CkLH20</strain>
    </source>
</reference>
<dbReference type="AlphaFoldDB" id="A0A9P6HZ50"/>
<organism evidence="1 2">
    <name type="scientific">Colletotrichum karsti</name>
    <dbReference type="NCBI Taxonomy" id="1095194"/>
    <lineage>
        <taxon>Eukaryota</taxon>
        <taxon>Fungi</taxon>
        <taxon>Dikarya</taxon>
        <taxon>Ascomycota</taxon>
        <taxon>Pezizomycotina</taxon>
        <taxon>Sordariomycetes</taxon>
        <taxon>Hypocreomycetidae</taxon>
        <taxon>Glomerellales</taxon>
        <taxon>Glomerellaceae</taxon>
        <taxon>Colletotrichum</taxon>
        <taxon>Colletotrichum boninense species complex</taxon>
    </lineage>
</organism>
<comment type="caution">
    <text evidence="1">The sequence shown here is derived from an EMBL/GenBank/DDBJ whole genome shotgun (WGS) entry which is preliminary data.</text>
</comment>
<dbReference type="Proteomes" id="UP000781932">
    <property type="component" value="Unassembled WGS sequence"/>
</dbReference>
<protein>
    <submittedName>
        <fullName evidence="1">Uncharacterized protein</fullName>
    </submittedName>
</protein>
<name>A0A9P6HZ50_9PEZI</name>